<organism evidence="2">
    <name type="scientific">Thermosulfidibacter takaii</name>
    <dbReference type="NCBI Taxonomy" id="412593"/>
    <lineage>
        <taxon>Bacteria</taxon>
        <taxon>Pseudomonadati</taxon>
        <taxon>Thermosulfidibacterota</taxon>
        <taxon>Thermosulfidibacteria</taxon>
        <taxon>Thermosulfidibacterales</taxon>
        <taxon>Thermosulfidibacteraceae</taxon>
    </lineage>
</organism>
<proteinExistence type="predicted"/>
<comment type="caution">
    <text evidence="2">The sequence shown here is derived from an EMBL/GenBank/DDBJ whole genome shotgun (WGS) entry which is preliminary data.</text>
</comment>
<dbReference type="EMBL" id="DQWS01000233">
    <property type="protein sequence ID" value="HDD53651.1"/>
    <property type="molecule type" value="Genomic_DNA"/>
</dbReference>
<dbReference type="Pfam" id="PF06114">
    <property type="entry name" value="Peptidase_M78"/>
    <property type="match status" value="1"/>
</dbReference>
<name>A0A7C0U7D9_9BACT</name>
<sequence>MLLYHQIRLIEKWYPPFNRQPLTVHTLKELANQAKITVIEDFSVTTAVSFRYKKRKLIYFNPHQPYQQQVLCLGHEIGHFLLGHHDAWELYFNPLSVHNLGSRLEFGNLAGRLSVSSNSVGENQGQ</sequence>
<feature type="domain" description="IrrE N-terminal-like" evidence="1">
    <location>
        <begin position="32"/>
        <end position="86"/>
    </location>
</feature>
<dbReference type="InterPro" id="IPR010359">
    <property type="entry name" value="IrrE_HExxH"/>
</dbReference>
<dbReference type="AlphaFoldDB" id="A0A7C0U7D9"/>
<gene>
    <name evidence="2" type="ORF">ENF32_06270</name>
</gene>
<evidence type="ECO:0000259" key="1">
    <source>
        <dbReference type="Pfam" id="PF06114"/>
    </source>
</evidence>
<accession>A0A7C0U7D9</accession>
<reference evidence="2" key="1">
    <citation type="journal article" date="2020" name="mSystems">
        <title>Genome- and Community-Level Interaction Insights into Carbon Utilization and Element Cycling Functions of Hydrothermarchaeota in Hydrothermal Sediment.</title>
        <authorList>
            <person name="Zhou Z."/>
            <person name="Liu Y."/>
            <person name="Xu W."/>
            <person name="Pan J."/>
            <person name="Luo Z.H."/>
            <person name="Li M."/>
        </authorList>
    </citation>
    <scope>NUCLEOTIDE SEQUENCE [LARGE SCALE GENOMIC DNA]</scope>
    <source>
        <strain evidence="2">HyVt-115</strain>
    </source>
</reference>
<evidence type="ECO:0000313" key="2">
    <source>
        <dbReference type="EMBL" id="HDD53651.1"/>
    </source>
</evidence>
<protein>
    <submittedName>
        <fullName evidence="2">ImmA/IrrE family metallo-endopeptidase</fullName>
    </submittedName>
</protein>
<dbReference type="Proteomes" id="UP000885690">
    <property type="component" value="Unassembled WGS sequence"/>
</dbReference>
<dbReference type="Gene3D" id="1.10.10.2910">
    <property type="match status" value="1"/>
</dbReference>